<gene>
    <name evidence="1" type="ORF">NCAST_12_00180</name>
</gene>
<dbReference type="EMBL" id="BAFO02000012">
    <property type="protein sequence ID" value="GAD82666.1"/>
    <property type="molecule type" value="Genomic_DNA"/>
</dbReference>
<name>U5E8C2_NOCAS</name>
<proteinExistence type="predicted"/>
<reference evidence="1 2" key="1">
    <citation type="journal article" date="2014" name="BMC Genomics">
        <title>Genome based analysis of type-I polyketide synthase and nonribosomal peptide synthetase gene clusters in seven strains of five representative Nocardia species.</title>
        <authorList>
            <person name="Komaki H."/>
            <person name="Ichikawa N."/>
            <person name="Hosoyama A."/>
            <person name="Takahashi-Nakaguchi A."/>
            <person name="Matsuzawa T."/>
            <person name="Suzuki K."/>
            <person name="Fujita N."/>
            <person name="Gonoi T."/>
        </authorList>
    </citation>
    <scope>NUCLEOTIDE SEQUENCE [LARGE SCALE GENOMIC DNA]</scope>
    <source>
        <strain evidence="1 2">NBRC 15531</strain>
    </source>
</reference>
<sequence length="95" mass="10442">MLPDESKPALLEDDLSYIPLSGTDEKVWIKKAASAVYIVTQVDGWQGTLDIQTAQINLQESRTSAGRTKFEVSDLQIRTASQFLLTLTEELGAQG</sequence>
<organism evidence="1 2">
    <name type="scientific">Nocardia asteroides NBRC 15531</name>
    <dbReference type="NCBI Taxonomy" id="1110697"/>
    <lineage>
        <taxon>Bacteria</taxon>
        <taxon>Bacillati</taxon>
        <taxon>Actinomycetota</taxon>
        <taxon>Actinomycetes</taxon>
        <taxon>Mycobacteriales</taxon>
        <taxon>Nocardiaceae</taxon>
        <taxon>Nocardia</taxon>
    </lineage>
</organism>
<accession>U5E8C2</accession>
<keyword evidence="2" id="KW-1185">Reference proteome</keyword>
<protein>
    <submittedName>
        <fullName evidence="1">Uncharacterized protein</fullName>
    </submittedName>
</protein>
<dbReference type="AlphaFoldDB" id="U5E8C2"/>
<evidence type="ECO:0000313" key="1">
    <source>
        <dbReference type="EMBL" id="GAD82666.1"/>
    </source>
</evidence>
<comment type="caution">
    <text evidence="1">The sequence shown here is derived from an EMBL/GenBank/DDBJ whole genome shotgun (WGS) entry which is preliminary data.</text>
</comment>
<evidence type="ECO:0000313" key="2">
    <source>
        <dbReference type="Proteomes" id="UP000017048"/>
    </source>
</evidence>
<dbReference type="eggNOG" id="ENOG5030N0S">
    <property type="taxonomic scope" value="Bacteria"/>
</dbReference>
<dbReference type="Proteomes" id="UP000017048">
    <property type="component" value="Unassembled WGS sequence"/>
</dbReference>